<keyword evidence="6" id="KW-0560">Oxidoreductase</keyword>
<feature type="signal peptide" evidence="10">
    <location>
        <begin position="1"/>
        <end position="21"/>
    </location>
</feature>
<feature type="region of interest" description="Disordered" evidence="9">
    <location>
        <begin position="185"/>
        <end position="204"/>
    </location>
</feature>
<dbReference type="InterPro" id="IPR006314">
    <property type="entry name" value="Dyp_peroxidase"/>
</dbReference>
<evidence type="ECO:0000256" key="6">
    <source>
        <dbReference type="ARBA" id="ARBA00023002"/>
    </source>
</evidence>
<dbReference type="InterPro" id="IPR048328">
    <property type="entry name" value="Dyp_perox_C"/>
</dbReference>
<evidence type="ECO:0000256" key="5">
    <source>
        <dbReference type="ARBA" id="ARBA00022729"/>
    </source>
</evidence>
<comment type="cofactor">
    <cofactor evidence="1">
        <name>heme b</name>
        <dbReference type="ChEBI" id="CHEBI:60344"/>
    </cofactor>
</comment>
<keyword evidence="7" id="KW-0408">Iron</keyword>
<evidence type="ECO:0000259" key="12">
    <source>
        <dbReference type="Pfam" id="PF20628"/>
    </source>
</evidence>
<sequence>MVGRRTAFALGGLVVAACAVGADSGEAPAFAAADAEALPAALLPPAAHVVLTALDVPPGQDAARAYAALARATPASGGVQAGVALGASWFAKAGLEAARPAALIPMPRFTGDVPDDALTHGDLLLHVGAATAEAARLASGSWLRSAPSARVRWQRRGFRPGNQVSGGRVLARNLFGFVEGHGNPSFRAAGTGRSPAGADAEPGPGEVVRVAAGPGVPAWAVGGSHQVVRVIRFATRLWDAEPVPVQERVIGRRRDGTWLDGTPAAGRPAFADDPDGTATPLDAHVRRANPGTPGTPAPRMLRRGYSYHEGPQDQGMLFVAYQGDLELGFAGVQRRLAGQPLDRYTLTVGGGYFFLPDVSRGLPAELTG</sequence>
<dbReference type="NCBIfam" id="TIGR01413">
    <property type="entry name" value="Dyp_perox_fam"/>
    <property type="match status" value="1"/>
</dbReference>
<feature type="domain" description="Dyp-type peroxidase C-terminal" evidence="12">
    <location>
        <begin position="171"/>
        <end position="358"/>
    </location>
</feature>
<dbReference type="PANTHER" id="PTHR30521">
    <property type="entry name" value="DEFERROCHELATASE/PEROXIDASE"/>
    <property type="match status" value="1"/>
</dbReference>
<evidence type="ECO:0000256" key="2">
    <source>
        <dbReference type="ARBA" id="ARBA00022559"/>
    </source>
</evidence>
<dbReference type="EMBL" id="JBHSFP010000008">
    <property type="protein sequence ID" value="MFC4532024.1"/>
    <property type="molecule type" value="Genomic_DNA"/>
</dbReference>
<dbReference type="GO" id="GO:0004601">
    <property type="term" value="F:peroxidase activity"/>
    <property type="evidence" value="ECO:0007669"/>
    <property type="project" value="UniProtKB-KW"/>
</dbReference>
<protein>
    <submittedName>
        <fullName evidence="13">Dyp-type peroxidase</fullName>
    </submittedName>
</protein>
<dbReference type="Pfam" id="PF04261">
    <property type="entry name" value="Dyp_perox_N"/>
    <property type="match status" value="1"/>
</dbReference>
<keyword evidence="5 10" id="KW-0732">Signal</keyword>
<evidence type="ECO:0000256" key="1">
    <source>
        <dbReference type="ARBA" id="ARBA00001970"/>
    </source>
</evidence>
<keyword evidence="3" id="KW-0349">Heme</keyword>
<evidence type="ECO:0000259" key="11">
    <source>
        <dbReference type="Pfam" id="PF04261"/>
    </source>
</evidence>
<dbReference type="PANTHER" id="PTHR30521:SF4">
    <property type="entry name" value="DEFERROCHELATASE"/>
    <property type="match status" value="1"/>
</dbReference>
<keyword evidence="4" id="KW-0479">Metal-binding</keyword>
<feature type="chain" id="PRO_5046713383" evidence="10">
    <location>
        <begin position="22"/>
        <end position="368"/>
    </location>
</feature>
<dbReference type="PROSITE" id="PS51257">
    <property type="entry name" value="PROKAR_LIPOPROTEIN"/>
    <property type="match status" value="1"/>
</dbReference>
<comment type="similarity">
    <text evidence="8">Belongs to the DyP-type peroxidase family.</text>
</comment>
<dbReference type="RefSeq" id="WP_380840743.1">
    <property type="nucleotide sequence ID" value="NZ_JBHSFP010000008.1"/>
</dbReference>
<keyword evidence="2 13" id="KW-0575">Peroxidase</keyword>
<gene>
    <name evidence="13" type="ORF">ACFO60_14720</name>
</gene>
<evidence type="ECO:0000256" key="8">
    <source>
        <dbReference type="ARBA" id="ARBA00025737"/>
    </source>
</evidence>
<evidence type="ECO:0000256" key="9">
    <source>
        <dbReference type="SAM" id="MobiDB-lite"/>
    </source>
</evidence>
<dbReference type="Proteomes" id="UP001596004">
    <property type="component" value="Unassembled WGS sequence"/>
</dbReference>
<proteinExistence type="inferred from homology"/>
<accession>A0ABV9CHP3</accession>
<dbReference type="InterPro" id="IPR048327">
    <property type="entry name" value="Dyp_perox_N"/>
</dbReference>
<evidence type="ECO:0000256" key="7">
    <source>
        <dbReference type="ARBA" id="ARBA00023004"/>
    </source>
</evidence>
<dbReference type="PROSITE" id="PS51404">
    <property type="entry name" value="DYP_PEROXIDASE"/>
    <property type="match status" value="1"/>
</dbReference>
<keyword evidence="14" id="KW-1185">Reference proteome</keyword>
<dbReference type="SUPFAM" id="SSF54909">
    <property type="entry name" value="Dimeric alpha+beta barrel"/>
    <property type="match status" value="1"/>
</dbReference>
<evidence type="ECO:0000256" key="4">
    <source>
        <dbReference type="ARBA" id="ARBA00022723"/>
    </source>
</evidence>
<name>A0ABV9CHP3_9ACTN</name>
<feature type="domain" description="Dyp-type peroxidase N-terminal" evidence="11">
    <location>
        <begin position="81"/>
        <end position="159"/>
    </location>
</feature>
<organism evidence="13 14">
    <name type="scientific">Sphaerisporangium dianthi</name>
    <dbReference type="NCBI Taxonomy" id="1436120"/>
    <lineage>
        <taxon>Bacteria</taxon>
        <taxon>Bacillati</taxon>
        <taxon>Actinomycetota</taxon>
        <taxon>Actinomycetes</taxon>
        <taxon>Streptosporangiales</taxon>
        <taxon>Streptosporangiaceae</taxon>
        <taxon>Sphaerisporangium</taxon>
    </lineage>
</organism>
<reference evidence="14" key="1">
    <citation type="journal article" date="2019" name="Int. J. Syst. Evol. Microbiol.">
        <title>The Global Catalogue of Microorganisms (GCM) 10K type strain sequencing project: providing services to taxonomists for standard genome sequencing and annotation.</title>
        <authorList>
            <consortium name="The Broad Institute Genomics Platform"/>
            <consortium name="The Broad Institute Genome Sequencing Center for Infectious Disease"/>
            <person name="Wu L."/>
            <person name="Ma J."/>
        </authorList>
    </citation>
    <scope>NUCLEOTIDE SEQUENCE [LARGE SCALE GENOMIC DNA]</scope>
    <source>
        <strain evidence="14">CGMCC 4.7132</strain>
    </source>
</reference>
<evidence type="ECO:0000256" key="10">
    <source>
        <dbReference type="SAM" id="SignalP"/>
    </source>
</evidence>
<evidence type="ECO:0000313" key="13">
    <source>
        <dbReference type="EMBL" id="MFC4532024.1"/>
    </source>
</evidence>
<dbReference type="InterPro" id="IPR011008">
    <property type="entry name" value="Dimeric_a/b-barrel"/>
</dbReference>
<evidence type="ECO:0000256" key="3">
    <source>
        <dbReference type="ARBA" id="ARBA00022617"/>
    </source>
</evidence>
<evidence type="ECO:0000313" key="14">
    <source>
        <dbReference type="Proteomes" id="UP001596004"/>
    </source>
</evidence>
<dbReference type="Pfam" id="PF20628">
    <property type="entry name" value="Dyp_perox_C"/>
    <property type="match status" value="1"/>
</dbReference>
<comment type="caution">
    <text evidence="13">The sequence shown here is derived from an EMBL/GenBank/DDBJ whole genome shotgun (WGS) entry which is preliminary data.</text>
</comment>